<evidence type="ECO:0000256" key="11">
    <source>
        <dbReference type="ARBA" id="ARBA00023204"/>
    </source>
</evidence>
<evidence type="ECO:0000256" key="6">
    <source>
        <dbReference type="ARBA" id="ARBA00022723"/>
    </source>
</evidence>
<name>A0ABS2GF38_9FIRM</name>
<dbReference type="SMART" id="SM00987">
    <property type="entry name" value="UreE_C"/>
    <property type="match status" value="1"/>
</dbReference>
<keyword evidence="7" id="KW-0227">DNA damage</keyword>
<organism evidence="13 14">
    <name type="scientific">Veillonella magna</name>
    <dbReference type="NCBI Taxonomy" id="464322"/>
    <lineage>
        <taxon>Bacteria</taxon>
        <taxon>Bacillati</taxon>
        <taxon>Bacillota</taxon>
        <taxon>Negativicutes</taxon>
        <taxon>Veillonellales</taxon>
        <taxon>Veillonellaceae</taxon>
        <taxon>Veillonella</taxon>
    </lineage>
</organism>
<comment type="catalytic activity">
    <reaction evidence="1">
        <text>Hydrolyzes single-stranded DNA or mismatched double-stranded DNA and polynucleotides, releasing free uracil.</text>
        <dbReference type="EC" id="3.2.2.27"/>
    </reaction>
</comment>
<evidence type="ECO:0000313" key="13">
    <source>
        <dbReference type="EMBL" id="MBM6912789.1"/>
    </source>
</evidence>
<comment type="similarity">
    <text evidence="2">Belongs to the uracil-DNA glycosylase (UDG) superfamily. Type 4 (UDGa) family.</text>
</comment>
<comment type="caution">
    <text evidence="13">The sequence shown here is derived from an EMBL/GenBank/DDBJ whole genome shotgun (WGS) entry which is preliminary data.</text>
</comment>
<dbReference type="EC" id="3.2.2.27" evidence="3"/>
<sequence length="221" mass="24932">MIEDILTEWWERLQTCQSCPIRKEQNKGPTAYTGTVASPLMIVGEGPGGVEDEYGVPLVGPSGQLLDKALWSVGITRDRVYVTNIVKCRPKGNRTPTPEEGRFCAELHLAEEIRLVRPKVIVALGKVAFQFFNGGPGSIMRSRGHWLTYEGIPVMPTYHPAFLLRRTGKDLVESKWQVYYDLKAAVEKAQSMDPTYVFKSEEPTALLAMYESNRQARNIKW</sequence>
<dbReference type="SMART" id="SM00986">
    <property type="entry name" value="UDG"/>
    <property type="match status" value="1"/>
</dbReference>
<gene>
    <name evidence="13" type="ORF">H6A01_05570</name>
</gene>
<dbReference type="Pfam" id="PF03167">
    <property type="entry name" value="UDG"/>
    <property type="match status" value="1"/>
</dbReference>
<dbReference type="PANTHER" id="PTHR33693:SF1">
    <property type="entry name" value="TYPE-4 URACIL-DNA GLYCOSYLASE"/>
    <property type="match status" value="1"/>
</dbReference>
<keyword evidence="8" id="KW-0378">Hydrolase</keyword>
<proteinExistence type="inferred from homology"/>
<dbReference type="InterPro" id="IPR051536">
    <property type="entry name" value="UDG_Type-4/5"/>
</dbReference>
<reference evidence="13 14" key="1">
    <citation type="journal article" date="2021" name="Sci. Rep.">
        <title>The distribution of antibiotic resistance genes in chicken gut microbiota commensals.</title>
        <authorList>
            <person name="Juricova H."/>
            <person name="Matiasovicova J."/>
            <person name="Kubasova T."/>
            <person name="Cejkova D."/>
            <person name="Rychlik I."/>
        </authorList>
    </citation>
    <scope>NUCLEOTIDE SEQUENCE [LARGE SCALE GENOMIC DNA]</scope>
    <source>
        <strain evidence="13 14">An537</strain>
    </source>
</reference>
<evidence type="ECO:0000256" key="1">
    <source>
        <dbReference type="ARBA" id="ARBA00001400"/>
    </source>
</evidence>
<evidence type="ECO:0000256" key="3">
    <source>
        <dbReference type="ARBA" id="ARBA00012030"/>
    </source>
</evidence>
<evidence type="ECO:0000256" key="2">
    <source>
        <dbReference type="ARBA" id="ARBA00006521"/>
    </source>
</evidence>
<dbReference type="EMBL" id="JACJLA010000008">
    <property type="protein sequence ID" value="MBM6912789.1"/>
    <property type="molecule type" value="Genomic_DNA"/>
</dbReference>
<evidence type="ECO:0000256" key="8">
    <source>
        <dbReference type="ARBA" id="ARBA00022801"/>
    </source>
</evidence>
<dbReference type="PANTHER" id="PTHR33693">
    <property type="entry name" value="TYPE-5 URACIL-DNA GLYCOSYLASE"/>
    <property type="match status" value="1"/>
</dbReference>
<dbReference type="InterPro" id="IPR036895">
    <property type="entry name" value="Uracil-DNA_glycosylase-like_sf"/>
</dbReference>
<dbReference type="Gene3D" id="3.40.470.10">
    <property type="entry name" value="Uracil-DNA glycosylase-like domain"/>
    <property type="match status" value="1"/>
</dbReference>
<keyword evidence="10" id="KW-0411">Iron-sulfur</keyword>
<keyword evidence="6" id="KW-0479">Metal-binding</keyword>
<keyword evidence="9" id="KW-0408">Iron</keyword>
<keyword evidence="11" id="KW-0234">DNA repair</keyword>
<keyword evidence="5" id="KW-0004">4Fe-4S</keyword>
<accession>A0ABS2GF38</accession>
<evidence type="ECO:0000256" key="10">
    <source>
        <dbReference type="ARBA" id="ARBA00023014"/>
    </source>
</evidence>
<dbReference type="InterPro" id="IPR005122">
    <property type="entry name" value="Uracil-DNA_glycosylase-like"/>
</dbReference>
<evidence type="ECO:0000256" key="4">
    <source>
        <dbReference type="ARBA" id="ARBA00019403"/>
    </source>
</evidence>
<evidence type="ECO:0000256" key="5">
    <source>
        <dbReference type="ARBA" id="ARBA00022485"/>
    </source>
</evidence>
<evidence type="ECO:0000256" key="7">
    <source>
        <dbReference type="ARBA" id="ARBA00022763"/>
    </source>
</evidence>
<dbReference type="Proteomes" id="UP000707138">
    <property type="component" value="Unassembled WGS sequence"/>
</dbReference>
<evidence type="ECO:0000313" key="14">
    <source>
        <dbReference type="Proteomes" id="UP000707138"/>
    </source>
</evidence>
<dbReference type="NCBIfam" id="TIGR00758">
    <property type="entry name" value="UDG_fam4"/>
    <property type="match status" value="1"/>
</dbReference>
<dbReference type="InterPro" id="IPR005273">
    <property type="entry name" value="Ura-DNA_glyco_family4"/>
</dbReference>
<evidence type="ECO:0000259" key="12">
    <source>
        <dbReference type="SMART" id="SM00986"/>
    </source>
</evidence>
<feature type="domain" description="Uracil-DNA glycosylase-like" evidence="12">
    <location>
        <begin position="31"/>
        <end position="183"/>
    </location>
</feature>
<protein>
    <recommendedName>
        <fullName evidence="4">Type-4 uracil-DNA glycosylase</fullName>
        <ecNumber evidence="3">3.2.2.27</ecNumber>
    </recommendedName>
</protein>
<evidence type="ECO:0000256" key="9">
    <source>
        <dbReference type="ARBA" id="ARBA00023004"/>
    </source>
</evidence>
<dbReference type="CDD" id="cd10030">
    <property type="entry name" value="UDG-F4_TTUDGA_SPO1dp_like"/>
    <property type="match status" value="1"/>
</dbReference>
<dbReference type="RefSeq" id="WP_205087834.1">
    <property type="nucleotide sequence ID" value="NZ_JACJLA010000008.1"/>
</dbReference>
<dbReference type="SUPFAM" id="SSF52141">
    <property type="entry name" value="Uracil-DNA glycosylase-like"/>
    <property type="match status" value="1"/>
</dbReference>
<keyword evidence="14" id="KW-1185">Reference proteome</keyword>